<comment type="similarity">
    <text evidence="3 8">Belongs to the cyclophilin-type PPIase family.</text>
</comment>
<evidence type="ECO:0000256" key="6">
    <source>
        <dbReference type="ARBA" id="ARBA00023110"/>
    </source>
</evidence>
<dbReference type="PANTHER" id="PTHR45625">
    <property type="entry name" value="PEPTIDYL-PROLYL CIS-TRANS ISOMERASE-RELATED"/>
    <property type="match status" value="1"/>
</dbReference>
<evidence type="ECO:0000256" key="4">
    <source>
        <dbReference type="ARBA" id="ARBA00022574"/>
    </source>
</evidence>
<evidence type="ECO:0000256" key="1">
    <source>
        <dbReference type="ARBA" id="ARBA00000971"/>
    </source>
</evidence>
<feature type="chain" id="PRO_5010601613" description="Peptidyl-prolyl cis-trans isomerase" evidence="8">
    <location>
        <begin position="18"/>
        <end position="182"/>
    </location>
</feature>
<organism evidence="10 11">
    <name type="scientific">Aliarcobacter cryaerophilus</name>
    <dbReference type="NCBI Taxonomy" id="28198"/>
    <lineage>
        <taxon>Bacteria</taxon>
        <taxon>Pseudomonadati</taxon>
        <taxon>Campylobacterota</taxon>
        <taxon>Epsilonproteobacteria</taxon>
        <taxon>Campylobacterales</taxon>
        <taxon>Arcobacteraceae</taxon>
        <taxon>Aliarcobacter</taxon>
    </lineage>
</organism>
<name>A0A1V9VBL8_9BACT</name>
<gene>
    <name evidence="10" type="ORF">AS859_05415</name>
</gene>
<proteinExistence type="inferred from homology"/>
<evidence type="ECO:0000256" key="2">
    <source>
        <dbReference type="ARBA" id="ARBA00002388"/>
    </source>
</evidence>
<dbReference type="PANTHER" id="PTHR45625:SF4">
    <property type="entry name" value="PEPTIDYLPROLYL ISOMERASE DOMAIN AND WD REPEAT-CONTAINING PROTEIN 1"/>
    <property type="match status" value="1"/>
</dbReference>
<evidence type="ECO:0000256" key="8">
    <source>
        <dbReference type="RuleBase" id="RU363019"/>
    </source>
</evidence>
<feature type="domain" description="PPIase cyclophilin-type" evidence="9">
    <location>
        <begin position="26"/>
        <end position="180"/>
    </location>
</feature>
<dbReference type="FunFam" id="2.40.100.10:FF:000003">
    <property type="entry name" value="Peptidylprolyl isomerase domain and WD repeat-containing 1"/>
    <property type="match status" value="1"/>
</dbReference>
<evidence type="ECO:0000259" key="9">
    <source>
        <dbReference type="PROSITE" id="PS50072"/>
    </source>
</evidence>
<dbReference type="PROSITE" id="PS50072">
    <property type="entry name" value="CSA_PPIASE_2"/>
    <property type="match status" value="1"/>
</dbReference>
<evidence type="ECO:0000313" key="11">
    <source>
        <dbReference type="Proteomes" id="UP000192599"/>
    </source>
</evidence>
<dbReference type="Pfam" id="PF00160">
    <property type="entry name" value="Pro_isomerase"/>
    <property type="match status" value="1"/>
</dbReference>
<protein>
    <recommendedName>
        <fullName evidence="8">Peptidyl-prolyl cis-trans isomerase</fullName>
        <shortName evidence="8">PPIase</shortName>
        <ecNumber evidence="8">5.2.1.8</ecNumber>
    </recommendedName>
</protein>
<keyword evidence="7 8" id="KW-0413">Isomerase</keyword>
<dbReference type="AlphaFoldDB" id="A0A1V9VBL8"/>
<keyword evidence="8" id="KW-0732">Signal</keyword>
<reference evidence="10 11" key="1">
    <citation type="submission" date="2017-04" db="EMBL/GenBank/DDBJ databases">
        <title>Accumulation and expression of multiple antibiotic resistance genes in Arcobacter cryaerophilus that thrives in sewage.</title>
        <authorList>
            <person name="Millar J.A."/>
            <person name="Raghavan R."/>
        </authorList>
    </citation>
    <scope>NUCLEOTIDE SEQUENCE [LARGE SCALE GENOMIC DNA]</scope>
    <source>
        <strain evidence="10 11">AZT-1</strain>
    </source>
</reference>
<evidence type="ECO:0000256" key="5">
    <source>
        <dbReference type="ARBA" id="ARBA00022737"/>
    </source>
</evidence>
<sequence length="182" mass="20163">MKKIIFLFLSFALFLFANEDTKKDPIAIFDTSKGIVKIELKPKIAPKAVENFIGLAKKGYYDGQIFHRVIKGFMIQGGDPTGTGAGGESIWNKSFEDEFAPNAVFDKPFILAMANRGKNTNGSQFFITTAPTYWLNGMHTIFGYVISGKDVVKDIENVKTNGRSGGDKPLEDVKINKITIEE</sequence>
<comment type="catalytic activity">
    <reaction evidence="1 8">
        <text>[protein]-peptidylproline (omega=180) = [protein]-peptidylproline (omega=0)</text>
        <dbReference type="Rhea" id="RHEA:16237"/>
        <dbReference type="Rhea" id="RHEA-COMP:10747"/>
        <dbReference type="Rhea" id="RHEA-COMP:10748"/>
        <dbReference type="ChEBI" id="CHEBI:83833"/>
        <dbReference type="ChEBI" id="CHEBI:83834"/>
        <dbReference type="EC" id="5.2.1.8"/>
    </reaction>
</comment>
<keyword evidence="4" id="KW-0853">WD repeat</keyword>
<dbReference type="EMBL" id="LNTC01000053">
    <property type="protein sequence ID" value="OQR41487.1"/>
    <property type="molecule type" value="Genomic_DNA"/>
</dbReference>
<evidence type="ECO:0000256" key="3">
    <source>
        <dbReference type="ARBA" id="ARBA00007365"/>
    </source>
</evidence>
<dbReference type="InterPro" id="IPR024936">
    <property type="entry name" value="Cyclophilin-type_PPIase"/>
</dbReference>
<keyword evidence="5" id="KW-0677">Repeat</keyword>
<evidence type="ECO:0000313" key="10">
    <source>
        <dbReference type="EMBL" id="OQR41487.1"/>
    </source>
</evidence>
<feature type="signal peptide" evidence="8">
    <location>
        <begin position="1"/>
        <end position="17"/>
    </location>
</feature>
<evidence type="ECO:0000256" key="7">
    <source>
        <dbReference type="ARBA" id="ARBA00023235"/>
    </source>
</evidence>
<dbReference type="Gene3D" id="2.40.100.10">
    <property type="entry name" value="Cyclophilin-like"/>
    <property type="match status" value="1"/>
</dbReference>
<dbReference type="EC" id="5.2.1.8" evidence="8"/>
<dbReference type="InterPro" id="IPR002130">
    <property type="entry name" value="Cyclophilin-type_PPIase_dom"/>
</dbReference>
<dbReference type="GO" id="GO:0003755">
    <property type="term" value="F:peptidyl-prolyl cis-trans isomerase activity"/>
    <property type="evidence" value="ECO:0007669"/>
    <property type="project" value="UniProtKB-UniRule"/>
</dbReference>
<comment type="function">
    <text evidence="2 8">PPIases accelerate the folding of proteins. It catalyzes the cis-trans isomerization of proline imidic peptide bonds in oligopeptides.</text>
</comment>
<dbReference type="PRINTS" id="PR00153">
    <property type="entry name" value="CSAPPISMRASE"/>
</dbReference>
<dbReference type="InterPro" id="IPR029000">
    <property type="entry name" value="Cyclophilin-like_dom_sf"/>
</dbReference>
<dbReference type="InterPro" id="IPR044666">
    <property type="entry name" value="Cyclophilin_A-like"/>
</dbReference>
<keyword evidence="6 8" id="KW-0697">Rotamase</keyword>
<dbReference type="RefSeq" id="WP_066359319.1">
    <property type="nucleotide sequence ID" value="NZ_CP060694.1"/>
</dbReference>
<dbReference type="SUPFAM" id="SSF50891">
    <property type="entry name" value="Cyclophilin-like"/>
    <property type="match status" value="1"/>
</dbReference>
<dbReference type="Proteomes" id="UP000192599">
    <property type="component" value="Unassembled WGS sequence"/>
</dbReference>
<dbReference type="PIRSF" id="PIRSF001467">
    <property type="entry name" value="Peptidylpro_ismrse"/>
    <property type="match status" value="1"/>
</dbReference>
<accession>A0A1V9VBL8</accession>
<comment type="caution">
    <text evidence="10">The sequence shown here is derived from an EMBL/GenBank/DDBJ whole genome shotgun (WGS) entry which is preliminary data.</text>
</comment>